<dbReference type="Pfam" id="PF00067">
    <property type="entry name" value="p450"/>
    <property type="match status" value="1"/>
</dbReference>
<dbReference type="SUPFAM" id="SSF48264">
    <property type="entry name" value="Cytochrome P450"/>
    <property type="match status" value="1"/>
</dbReference>
<organism evidence="13 14">
    <name type="scientific">Timema podura</name>
    <name type="common">Walking stick</name>
    <dbReference type="NCBI Taxonomy" id="61482"/>
    <lineage>
        <taxon>Eukaryota</taxon>
        <taxon>Metazoa</taxon>
        <taxon>Ecdysozoa</taxon>
        <taxon>Arthropoda</taxon>
        <taxon>Hexapoda</taxon>
        <taxon>Insecta</taxon>
        <taxon>Pterygota</taxon>
        <taxon>Neoptera</taxon>
        <taxon>Polyneoptera</taxon>
        <taxon>Phasmatodea</taxon>
        <taxon>Timematodea</taxon>
        <taxon>Timematoidea</taxon>
        <taxon>Timematidae</taxon>
        <taxon>Timema</taxon>
    </lineage>
</organism>
<comment type="subcellular location">
    <subcellularLocation>
        <location evidence="3">Endoplasmic reticulum membrane</location>
        <topology evidence="3">Peripheral membrane protein</topology>
    </subcellularLocation>
    <subcellularLocation>
        <location evidence="2">Microsome membrane</location>
        <topology evidence="2">Peripheral membrane protein</topology>
    </subcellularLocation>
</comment>
<comment type="caution">
    <text evidence="13">The sequence shown here is derived from an EMBL/GenBank/DDBJ whole genome shotgun (WGS) entry which is preliminary data.</text>
</comment>
<dbReference type="InterPro" id="IPR036396">
    <property type="entry name" value="Cyt_P450_sf"/>
</dbReference>
<evidence type="ECO:0000256" key="2">
    <source>
        <dbReference type="ARBA" id="ARBA00004174"/>
    </source>
</evidence>
<evidence type="ECO:0008006" key="15">
    <source>
        <dbReference type="Google" id="ProtNLM"/>
    </source>
</evidence>
<protein>
    <recommendedName>
        <fullName evidence="15">Cytochrome P450</fullName>
    </recommendedName>
</protein>
<evidence type="ECO:0000313" key="13">
    <source>
        <dbReference type="EMBL" id="CAG2054622.1"/>
    </source>
</evidence>
<dbReference type="Gene3D" id="1.10.630.10">
    <property type="entry name" value="Cytochrome P450"/>
    <property type="match status" value="1"/>
</dbReference>
<dbReference type="Proteomes" id="UP001153148">
    <property type="component" value="Unassembled WGS sequence"/>
</dbReference>
<evidence type="ECO:0000256" key="5">
    <source>
        <dbReference type="ARBA" id="ARBA00022617"/>
    </source>
</evidence>
<accession>A0ABN7NJ04</accession>
<evidence type="ECO:0000256" key="11">
    <source>
        <dbReference type="ARBA" id="ARBA00023033"/>
    </source>
</evidence>
<dbReference type="CDD" id="cd11056">
    <property type="entry name" value="CYP6-like"/>
    <property type="match status" value="1"/>
</dbReference>
<evidence type="ECO:0000256" key="9">
    <source>
        <dbReference type="ARBA" id="ARBA00023002"/>
    </source>
</evidence>
<keyword evidence="12" id="KW-0472">Membrane</keyword>
<name>A0ABN7NJ04_TIMPD</name>
<dbReference type="PANTHER" id="PTHR24292:SF54">
    <property type="entry name" value="CYP9F3-RELATED"/>
    <property type="match status" value="1"/>
</dbReference>
<dbReference type="InterPro" id="IPR002402">
    <property type="entry name" value="Cyt_P450_E_grp-II"/>
</dbReference>
<evidence type="ECO:0000256" key="3">
    <source>
        <dbReference type="ARBA" id="ARBA00004406"/>
    </source>
</evidence>
<keyword evidence="8" id="KW-0492">Microsome</keyword>
<keyword evidence="9" id="KW-0560">Oxidoreductase</keyword>
<evidence type="ECO:0000256" key="7">
    <source>
        <dbReference type="ARBA" id="ARBA00022824"/>
    </source>
</evidence>
<evidence type="ECO:0000313" key="14">
    <source>
        <dbReference type="Proteomes" id="UP001153148"/>
    </source>
</evidence>
<gene>
    <name evidence="13" type="ORF">TPAB3V08_LOCUS1643</name>
</gene>
<keyword evidence="10" id="KW-0408">Iron</keyword>
<comment type="cofactor">
    <cofactor evidence="1">
        <name>heme</name>
        <dbReference type="ChEBI" id="CHEBI:30413"/>
    </cofactor>
</comment>
<dbReference type="EMBL" id="CAJPIN010001537">
    <property type="protein sequence ID" value="CAG2054622.1"/>
    <property type="molecule type" value="Genomic_DNA"/>
</dbReference>
<evidence type="ECO:0000256" key="10">
    <source>
        <dbReference type="ARBA" id="ARBA00023004"/>
    </source>
</evidence>
<keyword evidence="5" id="KW-0349">Heme</keyword>
<evidence type="ECO:0000256" key="6">
    <source>
        <dbReference type="ARBA" id="ARBA00022723"/>
    </source>
</evidence>
<dbReference type="InterPro" id="IPR001128">
    <property type="entry name" value="Cyt_P450"/>
</dbReference>
<keyword evidence="7" id="KW-0256">Endoplasmic reticulum</keyword>
<sequence length="534" mass="60571">MLHHTVQVEVRRGKNRFKRLRTATLTQGWGVGVTPVTNVQTSPYCACAFSRAIAVHNLGQMPLHTHSSFVDSDRLFGVIIVLIDTEKGSGILSKILFLSDGSKWKKIRQSISPTLTPSKIKAMFTIFTESAKDMMDFLQERVFDSDDLKINVLAYDFTTDVLCSFAFGQRINGMKNPNSELRLMGRSIVKELNGGSFVVKIIASFFPIINRALNCKCQPIRYIEKVVTERIKHREKNGWFRNDFVQFLIQSRKRGRIVNDDLLEDSCPQMATKGYFGIDKMYEQLVFHCLEMFLAGYDTMSTTIGFCLHELAINPDIQQTLIEEINEVLKEFDGELTHGAVQKMEYLDKVLSVLKCPSVLSIETLRMYPVGGTVFRTCTSSYMIPGTKTLIEKGMQVVIPVYALHHDPKYYPNPEKFDPERMRFALLGVKVAVVALLSKYELSVSKKTLLPIRLDHSTIILSAKGDIWLRISNRNCFVISSGYEEGPSIEDNSHQRKVSTGVSLTVNFITETKLVGRNKHFLSSNTNKQQMLFL</sequence>
<keyword evidence="14" id="KW-1185">Reference proteome</keyword>
<keyword evidence="11" id="KW-0503">Monooxygenase</keyword>
<dbReference type="PRINTS" id="PR00464">
    <property type="entry name" value="EP450II"/>
</dbReference>
<dbReference type="InterPro" id="IPR050476">
    <property type="entry name" value="Insect_CytP450_Detox"/>
</dbReference>
<evidence type="ECO:0000256" key="1">
    <source>
        <dbReference type="ARBA" id="ARBA00001971"/>
    </source>
</evidence>
<evidence type="ECO:0000256" key="12">
    <source>
        <dbReference type="ARBA" id="ARBA00023136"/>
    </source>
</evidence>
<evidence type="ECO:0000256" key="4">
    <source>
        <dbReference type="ARBA" id="ARBA00010617"/>
    </source>
</evidence>
<comment type="similarity">
    <text evidence="4">Belongs to the cytochrome P450 family.</text>
</comment>
<proteinExistence type="inferred from homology"/>
<keyword evidence="6" id="KW-0479">Metal-binding</keyword>
<reference evidence="13" key="1">
    <citation type="submission" date="2021-03" db="EMBL/GenBank/DDBJ databases">
        <authorList>
            <person name="Tran Van P."/>
        </authorList>
    </citation>
    <scope>NUCLEOTIDE SEQUENCE</scope>
</reference>
<dbReference type="PANTHER" id="PTHR24292">
    <property type="entry name" value="CYTOCHROME P450"/>
    <property type="match status" value="1"/>
</dbReference>
<evidence type="ECO:0000256" key="8">
    <source>
        <dbReference type="ARBA" id="ARBA00022848"/>
    </source>
</evidence>